<comment type="subcellular location">
    <subcellularLocation>
        <location evidence="1">Cell inner membrane</location>
        <topology evidence="1">Multi-pass membrane protein</topology>
    </subcellularLocation>
    <subcellularLocation>
        <location evidence="8">Cell membrane</location>
        <topology evidence="8">Multi-pass membrane protein</topology>
    </subcellularLocation>
</comment>
<keyword evidence="4" id="KW-0997">Cell inner membrane</keyword>
<evidence type="ECO:0000256" key="1">
    <source>
        <dbReference type="ARBA" id="ARBA00004429"/>
    </source>
</evidence>
<comment type="similarity">
    <text evidence="8">Belongs to the binding-protein-dependent transport system permease family.</text>
</comment>
<evidence type="ECO:0000313" key="11">
    <source>
        <dbReference type="Proteomes" id="UP000321379"/>
    </source>
</evidence>
<evidence type="ECO:0000256" key="4">
    <source>
        <dbReference type="ARBA" id="ARBA00022519"/>
    </source>
</evidence>
<protein>
    <submittedName>
        <fullName evidence="10">ABC transporter permease</fullName>
    </submittedName>
</protein>
<dbReference type="RefSeq" id="WP_147784031.1">
    <property type="nucleotide sequence ID" value="NZ_VRMG01000008.1"/>
</dbReference>
<feature type="transmembrane region" description="Helical" evidence="8">
    <location>
        <begin position="28"/>
        <end position="51"/>
    </location>
</feature>
<comment type="caution">
    <text evidence="10">The sequence shown here is derived from an EMBL/GenBank/DDBJ whole genome shotgun (WGS) entry which is preliminary data.</text>
</comment>
<proteinExistence type="inferred from homology"/>
<dbReference type="PROSITE" id="PS50928">
    <property type="entry name" value="ABC_TM1"/>
    <property type="match status" value="1"/>
</dbReference>
<feature type="transmembrane region" description="Helical" evidence="8">
    <location>
        <begin position="211"/>
        <end position="234"/>
    </location>
</feature>
<evidence type="ECO:0000256" key="7">
    <source>
        <dbReference type="ARBA" id="ARBA00023136"/>
    </source>
</evidence>
<dbReference type="Gene3D" id="1.10.3720.10">
    <property type="entry name" value="MetI-like"/>
    <property type="match status" value="1"/>
</dbReference>
<name>A0A5C8UNW2_9MICO</name>
<dbReference type="CDD" id="cd06261">
    <property type="entry name" value="TM_PBP2"/>
    <property type="match status" value="1"/>
</dbReference>
<dbReference type="GO" id="GO:0005886">
    <property type="term" value="C:plasma membrane"/>
    <property type="evidence" value="ECO:0007669"/>
    <property type="project" value="UniProtKB-SubCell"/>
</dbReference>
<dbReference type="GO" id="GO:0055085">
    <property type="term" value="P:transmembrane transport"/>
    <property type="evidence" value="ECO:0007669"/>
    <property type="project" value="InterPro"/>
</dbReference>
<keyword evidence="5 8" id="KW-0812">Transmembrane</keyword>
<dbReference type="Proteomes" id="UP000321379">
    <property type="component" value="Unassembled WGS sequence"/>
</dbReference>
<dbReference type="Pfam" id="PF00528">
    <property type="entry name" value="BPD_transp_1"/>
    <property type="match status" value="1"/>
</dbReference>
<reference evidence="10 11" key="1">
    <citation type="submission" date="2019-08" db="EMBL/GenBank/DDBJ databases">
        <title>Bacterial whole genome sequence for Glaciihabitans sp. CHu50b-6-2.</title>
        <authorList>
            <person name="Jin L."/>
        </authorList>
    </citation>
    <scope>NUCLEOTIDE SEQUENCE [LARGE SCALE GENOMIC DNA]</scope>
    <source>
        <strain evidence="10 11">CHu50b-6-2</strain>
    </source>
</reference>
<keyword evidence="2 8" id="KW-0813">Transport</keyword>
<dbReference type="EMBL" id="VRMG01000008">
    <property type="protein sequence ID" value="TXN29988.1"/>
    <property type="molecule type" value="Genomic_DNA"/>
</dbReference>
<dbReference type="AlphaFoldDB" id="A0A5C8UNW2"/>
<dbReference type="SUPFAM" id="SSF161098">
    <property type="entry name" value="MetI-like"/>
    <property type="match status" value="1"/>
</dbReference>
<organism evidence="10 11">
    <name type="scientific">Lacisediminihabitans profunda</name>
    <dbReference type="NCBI Taxonomy" id="2594790"/>
    <lineage>
        <taxon>Bacteria</taxon>
        <taxon>Bacillati</taxon>
        <taxon>Actinomycetota</taxon>
        <taxon>Actinomycetes</taxon>
        <taxon>Micrococcales</taxon>
        <taxon>Microbacteriaceae</taxon>
        <taxon>Lacisediminihabitans</taxon>
    </lineage>
</organism>
<feature type="transmembrane region" description="Helical" evidence="8">
    <location>
        <begin position="124"/>
        <end position="148"/>
    </location>
</feature>
<feature type="transmembrane region" description="Helical" evidence="8">
    <location>
        <begin position="90"/>
        <end position="112"/>
    </location>
</feature>
<dbReference type="InterPro" id="IPR035906">
    <property type="entry name" value="MetI-like_sf"/>
</dbReference>
<keyword evidence="11" id="KW-1185">Reference proteome</keyword>
<evidence type="ECO:0000256" key="2">
    <source>
        <dbReference type="ARBA" id="ARBA00022448"/>
    </source>
</evidence>
<keyword evidence="6 8" id="KW-1133">Transmembrane helix</keyword>
<evidence type="ECO:0000256" key="5">
    <source>
        <dbReference type="ARBA" id="ARBA00022692"/>
    </source>
</evidence>
<feature type="transmembrane region" description="Helical" evidence="8">
    <location>
        <begin position="154"/>
        <end position="177"/>
    </location>
</feature>
<evidence type="ECO:0000313" key="10">
    <source>
        <dbReference type="EMBL" id="TXN29988.1"/>
    </source>
</evidence>
<evidence type="ECO:0000256" key="8">
    <source>
        <dbReference type="RuleBase" id="RU363032"/>
    </source>
</evidence>
<dbReference type="PANTHER" id="PTHR43357:SF4">
    <property type="entry name" value="INNER MEMBRANE ABC TRANSPORTER PERMEASE PROTEIN YDCV"/>
    <property type="match status" value="1"/>
</dbReference>
<gene>
    <name evidence="10" type="ORF">FVP33_12735</name>
</gene>
<feature type="transmembrane region" description="Helical" evidence="8">
    <location>
        <begin position="254"/>
        <end position="273"/>
    </location>
</feature>
<dbReference type="PANTHER" id="PTHR43357">
    <property type="entry name" value="INNER MEMBRANE ABC TRANSPORTER PERMEASE PROTEIN YDCV"/>
    <property type="match status" value="1"/>
</dbReference>
<accession>A0A5C8UNW2</accession>
<evidence type="ECO:0000259" key="9">
    <source>
        <dbReference type="PROSITE" id="PS50928"/>
    </source>
</evidence>
<sequence length="294" mass="31288">MTSLENIETRAVPAVRGPRRAQRPVDAVPAWLTIIGIIVALFLVLPTLIVIPMSFSESTTFQFPPVGFTWHLYSNFFTNPAWLQSLGNSVLVAALTAVVATLCGTAAALGLNRLHGRAANAIRTLLMIPLVTPAIVVATAVYITFLQWHLTGTLIGFVLAHTAISLPFVLVNVTAALGSLDPVLLRASTSLGAPPSRTFLRVTAPLISRGILTGAIFAFITSFDEVVIAVFIHSPTFQTLPVQMYNSVTSEIDPTISAASSLIVVVVTLAFLAPQVFRRKKKPALKSPAAATAP</sequence>
<keyword evidence="3" id="KW-1003">Cell membrane</keyword>
<evidence type="ECO:0000256" key="3">
    <source>
        <dbReference type="ARBA" id="ARBA00022475"/>
    </source>
</evidence>
<evidence type="ECO:0000256" key="6">
    <source>
        <dbReference type="ARBA" id="ARBA00022989"/>
    </source>
</evidence>
<feature type="domain" description="ABC transmembrane type-1" evidence="9">
    <location>
        <begin position="86"/>
        <end position="273"/>
    </location>
</feature>
<keyword evidence="7 8" id="KW-0472">Membrane</keyword>
<dbReference type="InterPro" id="IPR000515">
    <property type="entry name" value="MetI-like"/>
</dbReference>